<evidence type="ECO:0000313" key="3">
    <source>
        <dbReference type="Proteomes" id="UP000005222"/>
    </source>
</evidence>
<evidence type="ECO:0000256" key="1">
    <source>
        <dbReference type="SAM" id="MobiDB-lite"/>
    </source>
</evidence>
<protein>
    <submittedName>
        <fullName evidence="2">Piso0_000707 protein</fullName>
    </submittedName>
</protein>
<sequence>MRRRSAENAGWRSAAKEQIYIQDTNPYNEAGGSVLRDPGVDMSPSIPKHDSLRAVHPMAMLSIFNPLASGLRASEPRSACKSRWDEDRQKILRKPIVISIDGSRINQID</sequence>
<keyword evidence="3" id="KW-1185">Reference proteome</keyword>
<dbReference type="AlphaFoldDB" id="G8YRA7"/>
<dbReference type="EMBL" id="FO082057">
    <property type="protein sequence ID" value="CCE78094.1"/>
    <property type="molecule type" value="Genomic_DNA"/>
</dbReference>
<feature type="region of interest" description="Disordered" evidence="1">
    <location>
        <begin position="22"/>
        <end position="48"/>
    </location>
</feature>
<gene>
    <name evidence="2" type="primary">Piso0_000707</name>
    <name evidence="2" type="ORF">GNLVRS01_PISO0C02290g</name>
</gene>
<dbReference type="HOGENOM" id="CLU_2184922_0_0_1"/>
<name>G8YRA7_PICSO</name>
<accession>G8YRA7</accession>
<evidence type="ECO:0000313" key="2">
    <source>
        <dbReference type="EMBL" id="CCE78094.1"/>
    </source>
</evidence>
<dbReference type="InParanoid" id="G8YRA7"/>
<dbReference type="Proteomes" id="UP000005222">
    <property type="component" value="Chromosome C"/>
</dbReference>
<proteinExistence type="predicted"/>
<organism evidence="2 3">
    <name type="scientific">Pichia sorbitophila (strain ATCC MYA-4447 / BCRC 22081 / CBS 7064 / NBRC 10061 / NRRL Y-12695)</name>
    <name type="common">Hybrid yeast</name>
    <dbReference type="NCBI Taxonomy" id="559304"/>
    <lineage>
        <taxon>Eukaryota</taxon>
        <taxon>Fungi</taxon>
        <taxon>Dikarya</taxon>
        <taxon>Ascomycota</taxon>
        <taxon>Saccharomycotina</taxon>
        <taxon>Pichiomycetes</taxon>
        <taxon>Debaryomycetaceae</taxon>
        <taxon>Millerozyma</taxon>
    </lineage>
</organism>
<reference evidence="2 3" key="1">
    <citation type="journal article" date="2012" name="G3 (Bethesda)">
        <title>Pichia sorbitophila, an interspecies yeast hybrid reveals early steps of genome resolution following polyploidization.</title>
        <authorList>
            <person name="Leh Louis V."/>
            <person name="Despons L."/>
            <person name="Friedrich A."/>
            <person name="Martin T."/>
            <person name="Durrens P."/>
            <person name="Casaregola S."/>
            <person name="Neuveglise C."/>
            <person name="Fairhead C."/>
            <person name="Marck C."/>
            <person name="Cruz J.A."/>
            <person name="Straub M.L."/>
            <person name="Kugler V."/>
            <person name="Sacerdot C."/>
            <person name="Uzunov Z."/>
            <person name="Thierry A."/>
            <person name="Weiss S."/>
            <person name="Bleykasten C."/>
            <person name="De Montigny J."/>
            <person name="Jacques N."/>
            <person name="Jung P."/>
            <person name="Lemaire M."/>
            <person name="Mallet S."/>
            <person name="Morel G."/>
            <person name="Richard G.F."/>
            <person name="Sarkar A."/>
            <person name="Savel G."/>
            <person name="Schacherer J."/>
            <person name="Seret M.L."/>
            <person name="Talla E."/>
            <person name="Samson G."/>
            <person name="Jubin C."/>
            <person name="Poulain J."/>
            <person name="Vacherie B."/>
            <person name="Barbe V."/>
            <person name="Pelletier E."/>
            <person name="Sherman D.J."/>
            <person name="Westhof E."/>
            <person name="Weissenbach J."/>
            <person name="Baret P.V."/>
            <person name="Wincker P."/>
            <person name="Gaillardin C."/>
            <person name="Dujon B."/>
            <person name="Souciet J.L."/>
        </authorList>
    </citation>
    <scope>NUCLEOTIDE SEQUENCE [LARGE SCALE GENOMIC DNA]</scope>
    <source>
        <strain evidence="3">ATCC MYA-4447 / BCRC 22081 / CBS 7064 / NBRC 10061 / NRRL Y-12695</strain>
    </source>
</reference>